<feature type="region of interest" description="Disordered" evidence="1">
    <location>
        <begin position="17"/>
        <end position="38"/>
    </location>
</feature>
<comment type="caution">
    <text evidence="2">The sequence shown here is derived from an EMBL/GenBank/DDBJ whole genome shotgun (WGS) entry which is preliminary data.</text>
</comment>
<name>A0AAV7SMS3_PLEWA</name>
<dbReference type="Proteomes" id="UP001066276">
    <property type="component" value="Chromosome 4_2"/>
</dbReference>
<gene>
    <name evidence="2" type="ORF">NDU88_005815</name>
</gene>
<sequence>MLSRPWRVLRQIRTLPRALDSPAPPPGQTLGPRSNRHPGLEAADGLWIAQGGASACRHFPANEPLLLERATPCHQDLIRSDRYLKLATLPRAGVSSARRYCARGCAGLSGVPREQQ</sequence>
<proteinExistence type="predicted"/>
<reference evidence="2" key="1">
    <citation type="journal article" date="2022" name="bioRxiv">
        <title>Sequencing and chromosome-scale assembly of the giantPleurodeles waltlgenome.</title>
        <authorList>
            <person name="Brown T."/>
            <person name="Elewa A."/>
            <person name="Iarovenko S."/>
            <person name="Subramanian E."/>
            <person name="Araus A.J."/>
            <person name="Petzold A."/>
            <person name="Susuki M."/>
            <person name="Suzuki K.-i.T."/>
            <person name="Hayashi T."/>
            <person name="Toyoda A."/>
            <person name="Oliveira C."/>
            <person name="Osipova E."/>
            <person name="Leigh N.D."/>
            <person name="Simon A."/>
            <person name="Yun M.H."/>
        </authorList>
    </citation>
    <scope>NUCLEOTIDE SEQUENCE</scope>
    <source>
        <strain evidence="2">20211129_DDA</strain>
        <tissue evidence="2">Liver</tissue>
    </source>
</reference>
<dbReference type="EMBL" id="JANPWB010000008">
    <property type="protein sequence ID" value="KAJ1165387.1"/>
    <property type="molecule type" value="Genomic_DNA"/>
</dbReference>
<protein>
    <submittedName>
        <fullName evidence="2">Uncharacterized protein</fullName>
    </submittedName>
</protein>
<evidence type="ECO:0000256" key="1">
    <source>
        <dbReference type="SAM" id="MobiDB-lite"/>
    </source>
</evidence>
<evidence type="ECO:0000313" key="2">
    <source>
        <dbReference type="EMBL" id="KAJ1165387.1"/>
    </source>
</evidence>
<evidence type="ECO:0000313" key="3">
    <source>
        <dbReference type="Proteomes" id="UP001066276"/>
    </source>
</evidence>
<organism evidence="2 3">
    <name type="scientific">Pleurodeles waltl</name>
    <name type="common">Iberian ribbed newt</name>
    <dbReference type="NCBI Taxonomy" id="8319"/>
    <lineage>
        <taxon>Eukaryota</taxon>
        <taxon>Metazoa</taxon>
        <taxon>Chordata</taxon>
        <taxon>Craniata</taxon>
        <taxon>Vertebrata</taxon>
        <taxon>Euteleostomi</taxon>
        <taxon>Amphibia</taxon>
        <taxon>Batrachia</taxon>
        <taxon>Caudata</taxon>
        <taxon>Salamandroidea</taxon>
        <taxon>Salamandridae</taxon>
        <taxon>Pleurodelinae</taxon>
        <taxon>Pleurodeles</taxon>
    </lineage>
</organism>
<dbReference type="AlphaFoldDB" id="A0AAV7SMS3"/>
<keyword evidence="3" id="KW-1185">Reference proteome</keyword>
<accession>A0AAV7SMS3</accession>